<keyword evidence="2" id="KW-1185">Reference proteome</keyword>
<dbReference type="Pfam" id="PF03087">
    <property type="entry name" value="BPS1"/>
    <property type="match status" value="1"/>
</dbReference>
<evidence type="ECO:0000313" key="2">
    <source>
        <dbReference type="Proteomes" id="UP000593574"/>
    </source>
</evidence>
<dbReference type="GO" id="GO:0048367">
    <property type="term" value="P:shoot system development"/>
    <property type="evidence" value="ECO:0007669"/>
    <property type="project" value="InterPro"/>
</dbReference>
<dbReference type="InterPro" id="IPR004320">
    <property type="entry name" value="BPS1_pln"/>
</dbReference>
<feature type="non-terminal residue" evidence="1">
    <location>
        <position position="56"/>
    </location>
</feature>
<protein>
    <submittedName>
        <fullName evidence="1">Uncharacterized protein</fullName>
    </submittedName>
</protein>
<reference evidence="1 2" key="1">
    <citation type="journal article" date="2019" name="Genome Biol. Evol.">
        <title>Insights into the evolution of the New World diploid cottons (Gossypium, subgenus Houzingenia) based on genome sequencing.</title>
        <authorList>
            <person name="Grover C.E."/>
            <person name="Arick M.A. 2nd"/>
            <person name="Thrash A."/>
            <person name="Conover J.L."/>
            <person name="Sanders W.S."/>
            <person name="Peterson D.G."/>
            <person name="Frelichowski J.E."/>
            <person name="Scheffler J.A."/>
            <person name="Scheffler B.E."/>
            <person name="Wendel J.F."/>
        </authorList>
    </citation>
    <scope>NUCLEOTIDE SEQUENCE [LARGE SCALE GENOMIC DNA]</scope>
    <source>
        <strain evidence="1">4</strain>
        <tissue evidence="1">Leaf</tissue>
    </source>
</reference>
<gene>
    <name evidence="1" type="ORF">Golax_004938</name>
</gene>
<dbReference type="GO" id="GO:0048364">
    <property type="term" value="P:root development"/>
    <property type="evidence" value="ECO:0007669"/>
    <property type="project" value="InterPro"/>
</dbReference>
<dbReference type="EMBL" id="JABEZV010000008">
    <property type="protein sequence ID" value="MBA0717097.1"/>
    <property type="molecule type" value="Genomic_DNA"/>
</dbReference>
<proteinExistence type="predicted"/>
<evidence type="ECO:0000313" key="1">
    <source>
        <dbReference type="EMBL" id="MBA0717097.1"/>
    </source>
</evidence>
<name>A0A7J8ZZ47_9ROSI</name>
<dbReference type="Proteomes" id="UP000593574">
    <property type="component" value="Unassembled WGS sequence"/>
</dbReference>
<accession>A0A7J8ZZ47</accession>
<organism evidence="1 2">
    <name type="scientific">Gossypium laxum</name>
    <dbReference type="NCBI Taxonomy" id="34288"/>
    <lineage>
        <taxon>Eukaryota</taxon>
        <taxon>Viridiplantae</taxon>
        <taxon>Streptophyta</taxon>
        <taxon>Embryophyta</taxon>
        <taxon>Tracheophyta</taxon>
        <taxon>Spermatophyta</taxon>
        <taxon>Magnoliopsida</taxon>
        <taxon>eudicotyledons</taxon>
        <taxon>Gunneridae</taxon>
        <taxon>Pentapetalae</taxon>
        <taxon>rosids</taxon>
        <taxon>malvids</taxon>
        <taxon>Malvales</taxon>
        <taxon>Malvaceae</taxon>
        <taxon>Malvoideae</taxon>
        <taxon>Gossypium</taxon>
    </lineage>
</organism>
<comment type="caution">
    <text evidence="1">The sequence shown here is derived from an EMBL/GenBank/DDBJ whole genome shotgun (WGS) entry which is preliminary data.</text>
</comment>
<dbReference type="AlphaFoldDB" id="A0A7J8ZZ47"/>
<sequence length="56" mass="6540">MCEEEQKANKFFTTEAAVRSCIKFENMKHVEIVQKELQSSELSIQDLEEGLETFSR</sequence>